<dbReference type="InterPro" id="IPR052800">
    <property type="entry name" value="DNA_Repair_Helicase_ZGRF1"/>
</dbReference>
<feature type="compositionally biased region" description="Polar residues" evidence="1">
    <location>
        <begin position="492"/>
        <end position="516"/>
    </location>
</feature>
<feature type="compositionally biased region" description="Basic and acidic residues" evidence="1">
    <location>
        <begin position="395"/>
        <end position="413"/>
    </location>
</feature>
<dbReference type="GO" id="GO:0005634">
    <property type="term" value="C:nucleus"/>
    <property type="evidence" value="ECO:0007669"/>
    <property type="project" value="TreeGrafter"/>
</dbReference>
<feature type="region of interest" description="Disordered" evidence="1">
    <location>
        <begin position="390"/>
        <end position="647"/>
    </location>
</feature>
<feature type="region of interest" description="Disordered" evidence="1">
    <location>
        <begin position="1"/>
        <end position="20"/>
    </location>
</feature>
<protein>
    <recommendedName>
        <fullName evidence="2">5'-3' DNA helicase ZGRF1-like N-terminal domain-containing protein</fullName>
    </recommendedName>
</protein>
<feature type="compositionally biased region" description="Basic and acidic residues" evidence="1">
    <location>
        <begin position="960"/>
        <end position="972"/>
    </location>
</feature>
<feature type="region of interest" description="Disordered" evidence="1">
    <location>
        <begin position="112"/>
        <end position="142"/>
    </location>
</feature>
<comment type="caution">
    <text evidence="3">The sequence shown here is derived from an EMBL/GenBank/DDBJ whole genome shotgun (WGS) entry which is preliminary data.</text>
</comment>
<dbReference type="PANTHER" id="PTHR28535">
    <property type="entry name" value="ZINC FINGER GRF-TYPE CONTAINING 1"/>
    <property type="match status" value="1"/>
</dbReference>
<feature type="compositionally biased region" description="Polar residues" evidence="1">
    <location>
        <begin position="305"/>
        <end position="327"/>
    </location>
</feature>
<evidence type="ECO:0000313" key="3">
    <source>
        <dbReference type="EMBL" id="KAK4125160.1"/>
    </source>
</evidence>
<evidence type="ECO:0000256" key="1">
    <source>
        <dbReference type="SAM" id="MobiDB-lite"/>
    </source>
</evidence>
<dbReference type="Proteomes" id="UP001302602">
    <property type="component" value="Unassembled WGS sequence"/>
</dbReference>
<dbReference type="InterPro" id="IPR018838">
    <property type="entry name" value="ZGRF1-like_N"/>
</dbReference>
<dbReference type="GO" id="GO:0006302">
    <property type="term" value="P:double-strand break repair"/>
    <property type="evidence" value="ECO:0007669"/>
    <property type="project" value="TreeGrafter"/>
</dbReference>
<sequence length="972" mass="105366">MSMVSSGLVSTGPSDLRSGGRSAPVLEFVCLFTYDLRRKQKRWEDGRIKYHTFNKRVMVYDERGNFVGDMHWTRESDFDEGEEVQLERGGVIVQVAECVGRQEQDLSELLDRRANEKERRRSRVAMRPPLSAATPNNPIAGAGVREHFQTRHRPLTQLLTPTGHHGRAVVPVESPYELRQMADENPSSRPDPGSSKRRKLDVTPPSKKTYAQNLFGATLTLSAVPVSSAPRGVPGPLPRVQPATTLPQEEDISHSIDVDSLREDRGSSAASGIHRESSSAGAVATRLRAFPAHPRQSVVEDQEQPETTSMTLSHPNQNKANSNSRASNPRAAVTNGFRPSPLTSTKSRVVADKLTTAGNSHQPPLTHLAGASTDAKRSVGLKLGASLLQAVELDDERRFSGRQDKPGVAHESENAAPEPPKQQRTTRKRLPQPTASDVESMTTGTRVKDAQEHPTEERTELRLKPRQKRGLLLLSEKKSKTSQLKAQDGLASGQTRTSESPEELTSTPATESSGHSNLVEKLPFGKQDDPFACSPAGPGDPGSLAKDKIADRPPSPRGRRLRSRAQGSGKARGEPSEPLNLESKETLAGFGSEFIPSKFSRQTRATEELGDEESSRVGKRARRVNPDDSASNELPQAQVRPHLARLSRKSVRSRELIGFVPRGPDHFMNSGLPNFGAKGFKLIRDNDTAGTGNVLESTSIDAPLSNRVQSRVEAQPVGRMPQPALPSTVVSQVAPPALQRHNSLPNGRMGEGSVKVSSKVAPPTPQLDGPPRPRSLARHVSAVFPPNGQMDRSATENSSLPGPKNIALPREETALEVTVSETANPQRPCAADSVTLRSPSHNSPPNISEQQADQMNDESDIALDACLTDGVNKQFADAPPPDPSQPRIVNPATRGRKAALKSHAAGQVPQFILPVDNTTVVLGVRPPAMPRPDPALSEHPKRTMRFPGFSSARGGGPWSREAHDLLESTRPC</sequence>
<feature type="compositionally biased region" description="Polar residues" evidence="1">
    <location>
        <begin position="1"/>
        <end position="13"/>
    </location>
</feature>
<proteinExistence type="predicted"/>
<feature type="region of interest" description="Disordered" evidence="1">
    <location>
        <begin position="925"/>
        <end position="972"/>
    </location>
</feature>
<feature type="region of interest" description="Disordered" evidence="1">
    <location>
        <begin position="819"/>
        <end position="853"/>
    </location>
</feature>
<feature type="domain" description="5'-3' DNA helicase ZGRF1-like N-terminal" evidence="2">
    <location>
        <begin position="25"/>
        <end position="106"/>
    </location>
</feature>
<dbReference type="PANTHER" id="PTHR28535:SF1">
    <property type="entry name" value="PROTEIN ZGRF1"/>
    <property type="match status" value="1"/>
</dbReference>
<feature type="compositionally biased region" description="Basic and acidic residues" evidence="1">
    <location>
        <begin position="251"/>
        <end position="263"/>
    </location>
</feature>
<gene>
    <name evidence="3" type="ORF">N657DRAFT_616439</name>
</gene>
<evidence type="ECO:0000313" key="4">
    <source>
        <dbReference type="Proteomes" id="UP001302602"/>
    </source>
</evidence>
<feature type="compositionally biased region" description="Pro residues" evidence="1">
    <location>
        <begin position="762"/>
        <end position="773"/>
    </location>
</feature>
<accession>A0AAN6U2D2</accession>
<dbReference type="RefSeq" id="XP_062648931.1">
    <property type="nucleotide sequence ID" value="XM_062790492.1"/>
</dbReference>
<feature type="region of interest" description="Disordered" evidence="1">
    <location>
        <begin position="292"/>
        <end position="375"/>
    </location>
</feature>
<feature type="compositionally biased region" description="Basic and acidic residues" evidence="1">
    <location>
        <begin position="446"/>
        <end position="463"/>
    </location>
</feature>
<dbReference type="AlphaFoldDB" id="A0AAN6U2D2"/>
<evidence type="ECO:0000259" key="2">
    <source>
        <dbReference type="Pfam" id="PF10382"/>
    </source>
</evidence>
<feature type="region of interest" description="Disordered" evidence="1">
    <location>
        <begin position="230"/>
        <end position="263"/>
    </location>
</feature>
<dbReference type="GeneID" id="87827262"/>
<name>A0AAN6U2D2_9PEZI</name>
<feature type="compositionally biased region" description="Polar residues" evidence="1">
    <location>
        <begin position="790"/>
        <end position="800"/>
    </location>
</feature>
<feature type="compositionally biased region" description="Polar residues" evidence="1">
    <location>
        <begin position="433"/>
        <end position="445"/>
    </location>
</feature>
<feature type="region of interest" description="Disordered" evidence="1">
    <location>
        <begin position="181"/>
        <end position="205"/>
    </location>
</feature>
<reference evidence="3" key="2">
    <citation type="submission" date="2023-05" db="EMBL/GenBank/DDBJ databases">
        <authorList>
            <consortium name="Lawrence Berkeley National Laboratory"/>
            <person name="Steindorff A."/>
            <person name="Hensen N."/>
            <person name="Bonometti L."/>
            <person name="Westerberg I."/>
            <person name="Brannstrom I.O."/>
            <person name="Guillou S."/>
            <person name="Cros-Aarteil S."/>
            <person name="Calhoun S."/>
            <person name="Haridas S."/>
            <person name="Kuo A."/>
            <person name="Mondo S."/>
            <person name="Pangilinan J."/>
            <person name="Riley R."/>
            <person name="Labutti K."/>
            <person name="Andreopoulos B."/>
            <person name="Lipzen A."/>
            <person name="Chen C."/>
            <person name="Yanf M."/>
            <person name="Daum C."/>
            <person name="Ng V."/>
            <person name="Clum A."/>
            <person name="Ohm R."/>
            <person name="Martin F."/>
            <person name="Silar P."/>
            <person name="Natvig D."/>
            <person name="Lalanne C."/>
            <person name="Gautier V."/>
            <person name="Ament-Velasquez S.L."/>
            <person name="Kruys A."/>
            <person name="Hutchinson M.I."/>
            <person name="Powell A.J."/>
            <person name="Barry K."/>
            <person name="Miller A.N."/>
            <person name="Grigoriev I.V."/>
            <person name="Debuchy R."/>
            <person name="Gladieux P."/>
            <person name="Thoren M.H."/>
            <person name="Johannesson H."/>
        </authorList>
    </citation>
    <scope>NUCLEOTIDE SEQUENCE</scope>
    <source>
        <strain evidence="3">CBS 731.68</strain>
    </source>
</reference>
<keyword evidence="4" id="KW-1185">Reference proteome</keyword>
<organism evidence="3 4">
    <name type="scientific">Parathielavia appendiculata</name>
    <dbReference type="NCBI Taxonomy" id="2587402"/>
    <lineage>
        <taxon>Eukaryota</taxon>
        <taxon>Fungi</taxon>
        <taxon>Dikarya</taxon>
        <taxon>Ascomycota</taxon>
        <taxon>Pezizomycotina</taxon>
        <taxon>Sordariomycetes</taxon>
        <taxon>Sordariomycetidae</taxon>
        <taxon>Sordariales</taxon>
        <taxon>Chaetomiaceae</taxon>
        <taxon>Parathielavia</taxon>
    </lineage>
</organism>
<feature type="compositionally biased region" description="Polar residues" evidence="1">
    <location>
        <begin position="835"/>
        <end position="853"/>
    </location>
</feature>
<dbReference type="EMBL" id="MU853226">
    <property type="protein sequence ID" value="KAK4125160.1"/>
    <property type="molecule type" value="Genomic_DNA"/>
</dbReference>
<feature type="region of interest" description="Disordered" evidence="1">
    <location>
        <begin position="739"/>
        <end position="806"/>
    </location>
</feature>
<dbReference type="Pfam" id="PF10382">
    <property type="entry name" value="ZGRF1-like_N"/>
    <property type="match status" value="1"/>
</dbReference>
<dbReference type="GO" id="GO:0035861">
    <property type="term" value="C:site of double-strand break"/>
    <property type="evidence" value="ECO:0007669"/>
    <property type="project" value="TreeGrafter"/>
</dbReference>
<reference evidence="3" key="1">
    <citation type="journal article" date="2023" name="Mol. Phylogenet. Evol.">
        <title>Genome-scale phylogeny and comparative genomics of the fungal order Sordariales.</title>
        <authorList>
            <person name="Hensen N."/>
            <person name="Bonometti L."/>
            <person name="Westerberg I."/>
            <person name="Brannstrom I.O."/>
            <person name="Guillou S."/>
            <person name="Cros-Aarteil S."/>
            <person name="Calhoun S."/>
            <person name="Haridas S."/>
            <person name="Kuo A."/>
            <person name="Mondo S."/>
            <person name="Pangilinan J."/>
            <person name="Riley R."/>
            <person name="LaButti K."/>
            <person name="Andreopoulos B."/>
            <person name="Lipzen A."/>
            <person name="Chen C."/>
            <person name="Yan M."/>
            <person name="Daum C."/>
            <person name="Ng V."/>
            <person name="Clum A."/>
            <person name="Steindorff A."/>
            <person name="Ohm R.A."/>
            <person name="Martin F."/>
            <person name="Silar P."/>
            <person name="Natvig D.O."/>
            <person name="Lalanne C."/>
            <person name="Gautier V."/>
            <person name="Ament-Velasquez S.L."/>
            <person name="Kruys A."/>
            <person name="Hutchinson M.I."/>
            <person name="Powell A.J."/>
            <person name="Barry K."/>
            <person name="Miller A.N."/>
            <person name="Grigoriev I.V."/>
            <person name="Debuchy R."/>
            <person name="Gladieux P."/>
            <person name="Hiltunen Thoren M."/>
            <person name="Johannesson H."/>
        </authorList>
    </citation>
    <scope>NUCLEOTIDE SEQUENCE</scope>
    <source>
        <strain evidence="3">CBS 731.68</strain>
    </source>
</reference>